<dbReference type="STRING" id="1317122.ATO12_00150"/>
<dbReference type="GO" id="GO:0043590">
    <property type="term" value="C:bacterial nucleoid"/>
    <property type="evidence" value="ECO:0007669"/>
    <property type="project" value="TreeGrafter"/>
</dbReference>
<dbReference type="PROSITE" id="PS51192">
    <property type="entry name" value="HELICASE_ATP_BIND_1"/>
    <property type="match status" value="1"/>
</dbReference>
<dbReference type="GO" id="GO:0030894">
    <property type="term" value="C:replisome"/>
    <property type="evidence" value="ECO:0007669"/>
    <property type="project" value="TreeGrafter"/>
</dbReference>
<dbReference type="GO" id="GO:0006281">
    <property type="term" value="P:DNA repair"/>
    <property type="evidence" value="ECO:0007669"/>
    <property type="project" value="TreeGrafter"/>
</dbReference>
<dbReference type="Pfam" id="PF00271">
    <property type="entry name" value="Helicase_C"/>
    <property type="match status" value="1"/>
</dbReference>
<dbReference type="AlphaFoldDB" id="A0A023BYT0"/>
<evidence type="ECO:0000256" key="2">
    <source>
        <dbReference type="ARBA" id="ARBA00022723"/>
    </source>
</evidence>
<dbReference type="CDD" id="cd17920">
    <property type="entry name" value="DEXHc_RecQ"/>
    <property type="match status" value="1"/>
</dbReference>
<evidence type="ECO:0000313" key="16">
    <source>
        <dbReference type="Proteomes" id="UP000023541"/>
    </source>
</evidence>
<dbReference type="SUPFAM" id="SSF52540">
    <property type="entry name" value="P-loop containing nucleoside triphosphate hydrolases"/>
    <property type="match status" value="1"/>
</dbReference>
<dbReference type="PROSITE" id="PS51194">
    <property type="entry name" value="HELICASE_CTER"/>
    <property type="match status" value="1"/>
</dbReference>
<name>A0A023BYT0_9FLAO</name>
<evidence type="ECO:0000259" key="13">
    <source>
        <dbReference type="PROSITE" id="PS51192"/>
    </source>
</evidence>
<dbReference type="Pfam" id="PF16124">
    <property type="entry name" value="RecQ_Zn_bind"/>
    <property type="match status" value="1"/>
</dbReference>
<dbReference type="eggNOG" id="COG0514">
    <property type="taxonomic scope" value="Bacteria"/>
</dbReference>
<keyword evidence="5 15" id="KW-0347">Helicase</keyword>
<evidence type="ECO:0000256" key="6">
    <source>
        <dbReference type="ARBA" id="ARBA00022840"/>
    </source>
</evidence>
<dbReference type="GO" id="GO:0005737">
    <property type="term" value="C:cytoplasm"/>
    <property type="evidence" value="ECO:0007669"/>
    <property type="project" value="TreeGrafter"/>
</dbReference>
<dbReference type="NCBIfam" id="TIGR00614">
    <property type="entry name" value="recQ_fam"/>
    <property type="match status" value="1"/>
</dbReference>
<dbReference type="PANTHER" id="PTHR13710:SF105">
    <property type="entry name" value="ATP-DEPENDENT DNA HELICASE Q1"/>
    <property type="match status" value="1"/>
</dbReference>
<sequence>MLKSPLKILQQYWKHNSFKPLQEEIIASVLEGEDTFALLPTGGGKSICFQVPALIKEGICIVISPLIALMQDQVLHLQQKNIKAIALPSGIKYSELDTLLDNCIYGNYKFLYLSPERLQQDIVQERLKQMNINLIAVDEAHCISQWGNDFRPSYKKIEVLRKIHPAVPVIALTASATKEVVDDIVAELDLFQPKIFKQSFFRSNLGYRVENVIDKKYKLTQILDQYPGTSIVYVRNRKSAVELSDFLNESGYLATYYHGGVDAQEKTKRFNQWLKEEIRVMVATNAFGMGIDKPNVRTVIHYTIPESIESYFQEAGRAGRDGKPSFAYLLKNTNDNQRLHNQFIKVLPGIDEVKLVYRKLCNYFQISYGEGEQTIHNFEFNTFCKTYELNTLITYNTLQFLDRCGVIRFMQRYTKKSSVHILTTGNHLLEFLENNKEYQLITKAILRTYGGIFDEKVTINLPLIASKVGRPEIEVITVLHKLHEAELLEFIYKISDAEIIFLLPREDDHTINSIKHHLIKQNTSKIKKVEAILRFTENNTKCKSRQLLHYFGEKETTDCGICSFCITKKNNATPIDLNEIQDDIIRLLERKNLSSRDLLAQLAYPEKLALRVLREMNEHQIIRINHDNHYQLAQK</sequence>
<dbReference type="Pfam" id="PF00270">
    <property type="entry name" value="DEAD"/>
    <property type="match status" value="1"/>
</dbReference>
<keyword evidence="4" id="KW-0378">Hydrolase</keyword>
<dbReference type="GO" id="GO:0016787">
    <property type="term" value="F:hydrolase activity"/>
    <property type="evidence" value="ECO:0007669"/>
    <property type="project" value="UniProtKB-KW"/>
</dbReference>
<keyword evidence="2" id="KW-0479">Metal-binding</keyword>
<protein>
    <recommendedName>
        <fullName evidence="11">ATP-dependent DNA helicase RecQ</fullName>
        <ecNumber evidence="10">5.6.2.4</ecNumber>
    </recommendedName>
    <alternativeName>
        <fullName evidence="12">DNA 3'-5' helicase RecQ</fullName>
    </alternativeName>
</protein>
<dbReference type="SMART" id="SM00490">
    <property type="entry name" value="HELICc"/>
    <property type="match status" value="1"/>
</dbReference>
<dbReference type="EMBL" id="AQRA01000001">
    <property type="protein sequence ID" value="EZH75221.1"/>
    <property type="molecule type" value="Genomic_DNA"/>
</dbReference>
<keyword evidence="3" id="KW-0547">Nucleotide-binding</keyword>
<organism evidence="15 16">
    <name type="scientific">Aquimarina atlantica</name>
    <dbReference type="NCBI Taxonomy" id="1317122"/>
    <lineage>
        <taxon>Bacteria</taxon>
        <taxon>Pseudomonadati</taxon>
        <taxon>Bacteroidota</taxon>
        <taxon>Flavobacteriia</taxon>
        <taxon>Flavobacteriales</taxon>
        <taxon>Flavobacteriaceae</taxon>
        <taxon>Aquimarina</taxon>
    </lineage>
</organism>
<dbReference type="Proteomes" id="UP000023541">
    <property type="component" value="Unassembled WGS sequence"/>
</dbReference>
<keyword evidence="6" id="KW-0067">ATP-binding</keyword>
<dbReference type="Gene3D" id="3.40.50.300">
    <property type="entry name" value="P-loop containing nucleotide triphosphate hydrolases"/>
    <property type="match status" value="2"/>
</dbReference>
<reference evidence="15 16" key="1">
    <citation type="submission" date="2014-04" db="EMBL/GenBank/DDBJ databases">
        <title>Aquimarina sp. 22II-S11-z7 Genome Sequencing.</title>
        <authorList>
            <person name="Lai Q."/>
        </authorList>
    </citation>
    <scope>NUCLEOTIDE SEQUENCE [LARGE SCALE GENOMIC DNA]</scope>
    <source>
        <strain evidence="15 16">22II-S11-z7</strain>
    </source>
</reference>
<comment type="similarity">
    <text evidence="1">Belongs to the helicase family. RecQ subfamily.</text>
</comment>
<feature type="domain" description="Helicase C-terminal" evidence="14">
    <location>
        <begin position="218"/>
        <end position="361"/>
    </location>
</feature>
<accession>A0A023BYT0</accession>
<evidence type="ECO:0000256" key="1">
    <source>
        <dbReference type="ARBA" id="ARBA00005446"/>
    </source>
</evidence>
<dbReference type="GO" id="GO:0043138">
    <property type="term" value="F:3'-5' DNA helicase activity"/>
    <property type="evidence" value="ECO:0007669"/>
    <property type="project" value="UniProtKB-EC"/>
</dbReference>
<keyword evidence="8" id="KW-0413">Isomerase</keyword>
<dbReference type="SMART" id="SM00487">
    <property type="entry name" value="DEXDc"/>
    <property type="match status" value="1"/>
</dbReference>
<evidence type="ECO:0000256" key="11">
    <source>
        <dbReference type="ARBA" id="ARBA00044535"/>
    </source>
</evidence>
<evidence type="ECO:0000256" key="5">
    <source>
        <dbReference type="ARBA" id="ARBA00022806"/>
    </source>
</evidence>
<dbReference type="InterPro" id="IPR004589">
    <property type="entry name" value="DNA_helicase_ATP-dep_RecQ"/>
</dbReference>
<dbReference type="InterPro" id="IPR032284">
    <property type="entry name" value="RecQ_Zn-bd"/>
</dbReference>
<evidence type="ECO:0000256" key="4">
    <source>
        <dbReference type="ARBA" id="ARBA00022801"/>
    </source>
</evidence>
<keyword evidence="16" id="KW-1185">Reference proteome</keyword>
<dbReference type="GO" id="GO:0046872">
    <property type="term" value="F:metal ion binding"/>
    <property type="evidence" value="ECO:0007669"/>
    <property type="project" value="UniProtKB-KW"/>
</dbReference>
<dbReference type="GO" id="GO:0003677">
    <property type="term" value="F:DNA binding"/>
    <property type="evidence" value="ECO:0007669"/>
    <property type="project" value="UniProtKB-KW"/>
</dbReference>
<evidence type="ECO:0000259" key="14">
    <source>
        <dbReference type="PROSITE" id="PS51194"/>
    </source>
</evidence>
<evidence type="ECO:0000313" key="15">
    <source>
        <dbReference type="EMBL" id="EZH75221.1"/>
    </source>
</evidence>
<evidence type="ECO:0000256" key="7">
    <source>
        <dbReference type="ARBA" id="ARBA00023125"/>
    </source>
</evidence>
<dbReference type="GO" id="GO:0009378">
    <property type="term" value="F:four-way junction helicase activity"/>
    <property type="evidence" value="ECO:0007669"/>
    <property type="project" value="TreeGrafter"/>
</dbReference>
<dbReference type="FunFam" id="3.40.50.300:FF:001389">
    <property type="entry name" value="ATP-dependent DNA helicase RecQ"/>
    <property type="match status" value="1"/>
</dbReference>
<keyword evidence="7" id="KW-0238">DNA-binding</keyword>
<dbReference type="Gene3D" id="1.10.10.10">
    <property type="entry name" value="Winged helix-like DNA-binding domain superfamily/Winged helix DNA-binding domain"/>
    <property type="match status" value="1"/>
</dbReference>
<dbReference type="EC" id="5.6.2.4" evidence="10"/>
<comment type="caution">
    <text evidence="15">The sequence shown here is derived from an EMBL/GenBank/DDBJ whole genome shotgun (WGS) entry which is preliminary data.</text>
</comment>
<proteinExistence type="inferred from homology"/>
<dbReference type="RefSeq" id="WP_034237524.1">
    <property type="nucleotide sequence ID" value="NZ_AQRA01000001.1"/>
</dbReference>
<dbReference type="GO" id="GO:0005524">
    <property type="term" value="F:ATP binding"/>
    <property type="evidence" value="ECO:0007669"/>
    <property type="project" value="UniProtKB-KW"/>
</dbReference>
<gene>
    <name evidence="15" type="ORF">ATO12_00150</name>
</gene>
<dbReference type="InterPro" id="IPR001650">
    <property type="entry name" value="Helicase_C-like"/>
</dbReference>
<dbReference type="PANTHER" id="PTHR13710">
    <property type="entry name" value="DNA HELICASE RECQ FAMILY MEMBER"/>
    <property type="match status" value="1"/>
</dbReference>
<feature type="domain" description="Helicase ATP-binding" evidence="13">
    <location>
        <begin position="26"/>
        <end position="194"/>
    </location>
</feature>
<dbReference type="InterPro" id="IPR027417">
    <property type="entry name" value="P-loop_NTPase"/>
</dbReference>
<dbReference type="InterPro" id="IPR011545">
    <property type="entry name" value="DEAD/DEAH_box_helicase_dom"/>
</dbReference>
<dbReference type="InterPro" id="IPR036388">
    <property type="entry name" value="WH-like_DNA-bd_sf"/>
</dbReference>
<evidence type="ECO:0000256" key="8">
    <source>
        <dbReference type="ARBA" id="ARBA00023235"/>
    </source>
</evidence>
<evidence type="ECO:0000256" key="12">
    <source>
        <dbReference type="ARBA" id="ARBA00044550"/>
    </source>
</evidence>
<evidence type="ECO:0000256" key="9">
    <source>
        <dbReference type="ARBA" id="ARBA00034617"/>
    </source>
</evidence>
<dbReference type="InterPro" id="IPR014001">
    <property type="entry name" value="Helicase_ATP-bd"/>
</dbReference>
<dbReference type="OrthoDB" id="9763310at2"/>
<evidence type="ECO:0000256" key="10">
    <source>
        <dbReference type="ARBA" id="ARBA00034808"/>
    </source>
</evidence>
<evidence type="ECO:0000256" key="3">
    <source>
        <dbReference type="ARBA" id="ARBA00022741"/>
    </source>
</evidence>
<dbReference type="GO" id="GO:0006310">
    <property type="term" value="P:DNA recombination"/>
    <property type="evidence" value="ECO:0007669"/>
    <property type="project" value="InterPro"/>
</dbReference>
<comment type="catalytic activity">
    <reaction evidence="9">
        <text>Couples ATP hydrolysis with the unwinding of duplex DNA by translocating in the 3'-5' direction.</text>
        <dbReference type="EC" id="5.6.2.4"/>
    </reaction>
</comment>